<feature type="signal peptide" evidence="2">
    <location>
        <begin position="1"/>
        <end position="23"/>
    </location>
</feature>
<keyword evidence="2" id="KW-0732">Signal</keyword>
<gene>
    <name evidence="4" type="ORF">K1X15_11355</name>
</gene>
<feature type="domain" description="Putative auto-transporter adhesin head GIN" evidence="3">
    <location>
        <begin position="33"/>
        <end position="227"/>
    </location>
</feature>
<evidence type="ECO:0000313" key="4">
    <source>
        <dbReference type="EMBL" id="QYO75250.1"/>
    </source>
</evidence>
<proteinExistence type="predicted"/>
<evidence type="ECO:0000313" key="5">
    <source>
        <dbReference type="Proteomes" id="UP000825799"/>
    </source>
</evidence>
<dbReference type="RefSeq" id="WP_220303714.1">
    <property type="nucleotide sequence ID" value="NZ_CP080590.1"/>
</dbReference>
<accession>A0ABX8W8F3</accession>
<dbReference type="Pfam" id="PF10988">
    <property type="entry name" value="DUF2807"/>
    <property type="match status" value="1"/>
</dbReference>
<sequence>MKTRNALLAAGLAGLALSGSAQAQEKTFDLSGFTGVDIATGLDANVSLADSFSIRAHSRSADALDNLDLRVENGVLVARIESNFLDFILKGGLVGMLFNSGNAVTLDITLPALHAASASSGADITLNGIAADTLKLDASSGADITLENARLRQLDANASSGSDISVSGTAETINLDASSGSDISADALEAKSGDLQASSGANISARLSERVRAAASSGGDIEVEGNPQQRDVDTSSGGDVSFDD</sequence>
<feature type="chain" id="PRO_5045737957" evidence="2">
    <location>
        <begin position="24"/>
        <end position="244"/>
    </location>
</feature>
<keyword evidence="5" id="KW-1185">Reference proteome</keyword>
<protein>
    <submittedName>
        <fullName evidence="4">DUF2807 domain-containing protein</fullName>
    </submittedName>
</protein>
<evidence type="ECO:0000259" key="3">
    <source>
        <dbReference type="Pfam" id="PF10988"/>
    </source>
</evidence>
<evidence type="ECO:0000256" key="2">
    <source>
        <dbReference type="SAM" id="SignalP"/>
    </source>
</evidence>
<evidence type="ECO:0000256" key="1">
    <source>
        <dbReference type="SAM" id="MobiDB-lite"/>
    </source>
</evidence>
<organism evidence="4 5">
    <name type="scientific">Devosia salina</name>
    <dbReference type="NCBI Taxonomy" id="2860336"/>
    <lineage>
        <taxon>Bacteria</taxon>
        <taxon>Pseudomonadati</taxon>
        <taxon>Pseudomonadota</taxon>
        <taxon>Alphaproteobacteria</taxon>
        <taxon>Hyphomicrobiales</taxon>
        <taxon>Devosiaceae</taxon>
        <taxon>Devosia</taxon>
    </lineage>
</organism>
<dbReference type="EMBL" id="CP080590">
    <property type="protein sequence ID" value="QYO75250.1"/>
    <property type="molecule type" value="Genomic_DNA"/>
</dbReference>
<dbReference type="Proteomes" id="UP000825799">
    <property type="component" value="Chromosome"/>
</dbReference>
<feature type="compositionally biased region" description="Polar residues" evidence="1">
    <location>
        <begin position="226"/>
        <end position="238"/>
    </location>
</feature>
<dbReference type="Gene3D" id="2.160.20.120">
    <property type="match status" value="1"/>
</dbReference>
<name>A0ABX8W8F3_9HYPH</name>
<reference evidence="4 5" key="1">
    <citation type="submission" date="2021-08" db="EMBL/GenBank/DDBJ databases">
        <title>Devosia salina sp. nov., isolated from the South China Sea sediment.</title>
        <authorList>
            <person name="Zhou Z."/>
        </authorList>
    </citation>
    <scope>NUCLEOTIDE SEQUENCE [LARGE SCALE GENOMIC DNA]</scope>
    <source>
        <strain evidence="4 5">SCS-3</strain>
    </source>
</reference>
<dbReference type="InterPro" id="IPR021255">
    <property type="entry name" value="DUF2807"/>
</dbReference>
<feature type="region of interest" description="Disordered" evidence="1">
    <location>
        <begin position="214"/>
        <end position="244"/>
    </location>
</feature>